<evidence type="ECO:0000313" key="2">
    <source>
        <dbReference type="EMBL" id="UZT29253.1"/>
    </source>
</evidence>
<name>A0A9E8G4I0_9VIRU</name>
<sequence length="58" mass="6675">MVVAAVEELVDAEPKDVCLAKLLIVYIKNRAKVVVVEEEDHHPTKDQDVIRYLKFLKI</sequence>
<proteinExistence type="predicted"/>
<reference evidence="1" key="1">
    <citation type="submission" date="2022-10" db="EMBL/GenBank/DDBJ databases">
        <title>Genomics discovery of giant fungal viruses from subsurface oceanic crustal fluids.</title>
        <authorList>
            <person name="Bhattacharjee A.S."/>
            <person name="Schulz F."/>
            <person name="Woyke T."/>
            <person name="Orcutt B.N."/>
            <person name="Matinez Martinez J."/>
        </authorList>
    </citation>
    <scope>NUCLEOTIDE SEQUENCE</scope>
    <source>
        <strain evidence="1">VSAG1.JdFR</strain>
        <strain evidence="2">VSAG8.JdFR</strain>
    </source>
</reference>
<dbReference type="EMBL" id="OP765584">
    <property type="protein sequence ID" value="UZT29253.1"/>
    <property type="molecule type" value="Genomic_DNA"/>
</dbReference>
<accession>A0A9E8G4I0</accession>
<dbReference type="EMBL" id="OP765507">
    <property type="protein sequence ID" value="UZT28901.1"/>
    <property type="molecule type" value="Genomic_DNA"/>
</dbReference>
<protein>
    <submittedName>
        <fullName evidence="1">Inorganic phosphate transporter</fullName>
    </submittedName>
</protein>
<organism evidence="1">
    <name type="scientific">Nucleocytoviricota sp</name>
    <dbReference type="NCBI Taxonomy" id="2809609"/>
    <lineage>
        <taxon>Viruses</taxon>
        <taxon>Varidnaviria</taxon>
        <taxon>Bamfordvirae</taxon>
        <taxon>Nucleocytoviricota</taxon>
    </lineage>
</organism>
<evidence type="ECO:0000313" key="1">
    <source>
        <dbReference type="EMBL" id="UZT28901.1"/>
    </source>
</evidence>